<evidence type="ECO:0000313" key="1">
    <source>
        <dbReference type="EMBL" id="MBB4039134.1"/>
    </source>
</evidence>
<organism evidence="1 2">
    <name type="scientific">Microvirga flocculans</name>
    <dbReference type="NCBI Taxonomy" id="217168"/>
    <lineage>
        <taxon>Bacteria</taxon>
        <taxon>Pseudomonadati</taxon>
        <taxon>Pseudomonadota</taxon>
        <taxon>Alphaproteobacteria</taxon>
        <taxon>Hyphomicrobiales</taxon>
        <taxon>Methylobacteriaceae</taxon>
        <taxon>Microvirga</taxon>
    </lineage>
</organism>
<protein>
    <submittedName>
        <fullName evidence="1">Uncharacterized protein</fullName>
    </submittedName>
</protein>
<keyword evidence="2" id="KW-1185">Reference proteome</keyword>
<dbReference type="EMBL" id="JACIDC010000002">
    <property type="protein sequence ID" value="MBB4039134.1"/>
    <property type="molecule type" value="Genomic_DNA"/>
</dbReference>
<gene>
    <name evidence="1" type="ORF">GGR34_000769</name>
</gene>
<comment type="caution">
    <text evidence="1">The sequence shown here is derived from an EMBL/GenBank/DDBJ whole genome shotgun (WGS) entry which is preliminary data.</text>
</comment>
<proteinExistence type="predicted"/>
<name>A0A7W6IE22_9HYPH</name>
<dbReference type="AlphaFoldDB" id="A0A7W6IE22"/>
<sequence length="71" mass="8330">MTIKIEKGIPIPNAHRERRYPWGDMEVGDSIFIPNTTSERIAPTAHDYGRRHKRKFSVRKVEGGVRVWRVE</sequence>
<reference evidence="1 2" key="1">
    <citation type="submission" date="2020-08" db="EMBL/GenBank/DDBJ databases">
        <title>Genomic Encyclopedia of Type Strains, Phase IV (KMG-IV): sequencing the most valuable type-strain genomes for metagenomic binning, comparative biology and taxonomic classification.</title>
        <authorList>
            <person name="Goeker M."/>
        </authorList>
    </citation>
    <scope>NUCLEOTIDE SEQUENCE [LARGE SCALE GENOMIC DNA]</scope>
    <source>
        <strain evidence="1 2">DSM 15743</strain>
    </source>
</reference>
<dbReference type="Proteomes" id="UP000519439">
    <property type="component" value="Unassembled WGS sequence"/>
</dbReference>
<evidence type="ECO:0000313" key="2">
    <source>
        <dbReference type="Proteomes" id="UP000519439"/>
    </source>
</evidence>
<accession>A0A7W6IE22</accession>